<gene>
    <name evidence="2" type="ORF">EJB05_09714</name>
</gene>
<keyword evidence="1" id="KW-0732">Signal</keyword>
<sequence>MERHAWGLGLAAVAMMLALGVTTDARSLTKQGLMATGWIFCNQVNAATLNVAHDKGRGH</sequence>
<feature type="non-terminal residue" evidence="2">
    <location>
        <position position="1"/>
    </location>
</feature>
<dbReference type="AlphaFoldDB" id="A0A5J9W7C0"/>
<reference evidence="2 3" key="1">
    <citation type="journal article" date="2019" name="Sci. Rep.">
        <title>A high-quality genome of Eragrostis curvula grass provides insights into Poaceae evolution and supports new strategies to enhance forage quality.</title>
        <authorList>
            <person name="Carballo J."/>
            <person name="Santos B.A.C.M."/>
            <person name="Zappacosta D."/>
            <person name="Garbus I."/>
            <person name="Selva J.P."/>
            <person name="Gallo C.A."/>
            <person name="Diaz A."/>
            <person name="Albertini E."/>
            <person name="Caccamo M."/>
            <person name="Echenique V."/>
        </authorList>
    </citation>
    <scope>NUCLEOTIDE SEQUENCE [LARGE SCALE GENOMIC DNA]</scope>
    <source>
        <strain evidence="3">cv. Victoria</strain>
        <tissue evidence="2">Leaf</tissue>
    </source>
</reference>
<keyword evidence="3" id="KW-1185">Reference proteome</keyword>
<protein>
    <submittedName>
        <fullName evidence="2">Uncharacterized protein</fullName>
    </submittedName>
</protein>
<dbReference type="Gramene" id="TVU43260">
    <property type="protein sequence ID" value="TVU43260"/>
    <property type="gene ID" value="EJB05_09714"/>
</dbReference>
<evidence type="ECO:0000313" key="3">
    <source>
        <dbReference type="Proteomes" id="UP000324897"/>
    </source>
</evidence>
<comment type="caution">
    <text evidence="2">The sequence shown here is derived from an EMBL/GenBank/DDBJ whole genome shotgun (WGS) entry which is preliminary data.</text>
</comment>
<organism evidence="2 3">
    <name type="scientific">Eragrostis curvula</name>
    <name type="common">weeping love grass</name>
    <dbReference type="NCBI Taxonomy" id="38414"/>
    <lineage>
        <taxon>Eukaryota</taxon>
        <taxon>Viridiplantae</taxon>
        <taxon>Streptophyta</taxon>
        <taxon>Embryophyta</taxon>
        <taxon>Tracheophyta</taxon>
        <taxon>Spermatophyta</taxon>
        <taxon>Magnoliopsida</taxon>
        <taxon>Liliopsida</taxon>
        <taxon>Poales</taxon>
        <taxon>Poaceae</taxon>
        <taxon>PACMAD clade</taxon>
        <taxon>Chloridoideae</taxon>
        <taxon>Eragrostideae</taxon>
        <taxon>Eragrostidinae</taxon>
        <taxon>Eragrostis</taxon>
    </lineage>
</organism>
<evidence type="ECO:0000256" key="1">
    <source>
        <dbReference type="SAM" id="SignalP"/>
    </source>
</evidence>
<name>A0A5J9W7C0_9POAL</name>
<accession>A0A5J9W7C0</accession>
<feature type="chain" id="PRO_5023864170" evidence="1">
    <location>
        <begin position="26"/>
        <end position="59"/>
    </location>
</feature>
<dbReference type="Proteomes" id="UP000324897">
    <property type="component" value="Unassembled WGS sequence"/>
</dbReference>
<dbReference type="EMBL" id="RWGY01000005">
    <property type="protein sequence ID" value="TVU43260.1"/>
    <property type="molecule type" value="Genomic_DNA"/>
</dbReference>
<feature type="signal peptide" evidence="1">
    <location>
        <begin position="1"/>
        <end position="25"/>
    </location>
</feature>
<evidence type="ECO:0000313" key="2">
    <source>
        <dbReference type="EMBL" id="TVU43260.1"/>
    </source>
</evidence>
<proteinExistence type="predicted"/>